<accession>A0A0C9YL43</accession>
<evidence type="ECO:0000313" key="1">
    <source>
        <dbReference type="EMBL" id="KIK14519.1"/>
    </source>
</evidence>
<protein>
    <submittedName>
        <fullName evidence="1">Uncharacterized protein</fullName>
    </submittedName>
</protein>
<dbReference type="HOGENOM" id="CLU_1714025_0_0_1"/>
<name>A0A0C9YL43_9AGAM</name>
<proteinExistence type="predicted"/>
<evidence type="ECO:0000313" key="2">
    <source>
        <dbReference type="Proteomes" id="UP000054018"/>
    </source>
</evidence>
<dbReference type="EMBL" id="KN833934">
    <property type="protein sequence ID" value="KIK14519.1"/>
    <property type="molecule type" value="Genomic_DNA"/>
</dbReference>
<reference evidence="2" key="2">
    <citation type="submission" date="2015-01" db="EMBL/GenBank/DDBJ databases">
        <title>Evolutionary Origins and Diversification of the Mycorrhizal Mutualists.</title>
        <authorList>
            <consortium name="DOE Joint Genome Institute"/>
            <consortium name="Mycorrhizal Genomics Consortium"/>
            <person name="Kohler A."/>
            <person name="Kuo A."/>
            <person name="Nagy L.G."/>
            <person name="Floudas D."/>
            <person name="Copeland A."/>
            <person name="Barry K.W."/>
            <person name="Cichocki N."/>
            <person name="Veneault-Fourrey C."/>
            <person name="LaButti K."/>
            <person name="Lindquist E.A."/>
            <person name="Lipzen A."/>
            <person name="Lundell T."/>
            <person name="Morin E."/>
            <person name="Murat C."/>
            <person name="Riley R."/>
            <person name="Ohm R."/>
            <person name="Sun H."/>
            <person name="Tunlid A."/>
            <person name="Henrissat B."/>
            <person name="Grigoriev I.V."/>
            <person name="Hibbett D.S."/>
            <person name="Martin F."/>
        </authorList>
    </citation>
    <scope>NUCLEOTIDE SEQUENCE [LARGE SCALE GENOMIC DNA]</scope>
    <source>
        <strain evidence="2">441</strain>
    </source>
</reference>
<dbReference type="AlphaFoldDB" id="A0A0C9YL43"/>
<keyword evidence="2" id="KW-1185">Reference proteome</keyword>
<reference evidence="1 2" key="1">
    <citation type="submission" date="2014-04" db="EMBL/GenBank/DDBJ databases">
        <authorList>
            <consortium name="DOE Joint Genome Institute"/>
            <person name="Kuo A."/>
            <person name="Kohler A."/>
            <person name="Costa M.D."/>
            <person name="Nagy L.G."/>
            <person name="Floudas D."/>
            <person name="Copeland A."/>
            <person name="Barry K.W."/>
            <person name="Cichocki N."/>
            <person name="Veneault-Fourrey C."/>
            <person name="LaButti K."/>
            <person name="Lindquist E.A."/>
            <person name="Lipzen A."/>
            <person name="Lundell T."/>
            <person name="Morin E."/>
            <person name="Murat C."/>
            <person name="Sun H."/>
            <person name="Tunlid A."/>
            <person name="Henrissat B."/>
            <person name="Grigoriev I.V."/>
            <person name="Hibbett D.S."/>
            <person name="Martin F."/>
            <person name="Nordberg H.P."/>
            <person name="Cantor M.N."/>
            <person name="Hua S.X."/>
        </authorList>
    </citation>
    <scope>NUCLEOTIDE SEQUENCE [LARGE SCALE GENOMIC DNA]</scope>
    <source>
        <strain evidence="1 2">441</strain>
    </source>
</reference>
<sequence length="153" mass="16464">MPLRESRQSSTRLPCSRSCRPAAVGLGLFLCQMPPHADVCQVVSAMSGVIMRLPLSSPPWDTCIRQAILASQVALAVCMSPSGARKTRSLENRSVCGARYNNQKQPNSKGHIPASLICHCAHLDLCGGVHFAHAVSLSRAQYSSLRWTPAIVA</sequence>
<dbReference type="Proteomes" id="UP000054018">
    <property type="component" value="Unassembled WGS sequence"/>
</dbReference>
<organism evidence="1 2">
    <name type="scientific">Pisolithus microcarpus 441</name>
    <dbReference type="NCBI Taxonomy" id="765257"/>
    <lineage>
        <taxon>Eukaryota</taxon>
        <taxon>Fungi</taxon>
        <taxon>Dikarya</taxon>
        <taxon>Basidiomycota</taxon>
        <taxon>Agaricomycotina</taxon>
        <taxon>Agaricomycetes</taxon>
        <taxon>Agaricomycetidae</taxon>
        <taxon>Boletales</taxon>
        <taxon>Sclerodermatineae</taxon>
        <taxon>Pisolithaceae</taxon>
        <taxon>Pisolithus</taxon>
    </lineage>
</organism>
<gene>
    <name evidence="1" type="ORF">PISMIDRAFT_350242</name>
</gene>
<dbReference type="OrthoDB" id="10494743at2759"/>